<keyword evidence="3" id="KW-1185">Reference proteome</keyword>
<dbReference type="OrthoDB" id="277832at2759"/>
<dbReference type="EMBL" id="JAGTJQ010000001">
    <property type="protein sequence ID" value="KAH7040092.1"/>
    <property type="molecule type" value="Genomic_DNA"/>
</dbReference>
<comment type="caution">
    <text evidence="2">The sequence shown here is derived from an EMBL/GenBank/DDBJ whole genome shotgun (WGS) entry which is preliminary data.</text>
</comment>
<name>A0A9P9BVT8_9PEZI</name>
<keyword evidence="2" id="KW-0808">Transferase</keyword>
<dbReference type="PANTHER" id="PTHR13360:SF1">
    <property type="entry name" value="ACTIVATING SIGNAL COINTEGRATOR 1 COMPLEX SUBUNIT 1"/>
    <property type="match status" value="1"/>
</dbReference>
<keyword evidence="2" id="KW-0418">Kinase</keyword>
<dbReference type="GO" id="GO:0016301">
    <property type="term" value="F:kinase activity"/>
    <property type="evidence" value="ECO:0007669"/>
    <property type="project" value="UniProtKB-KW"/>
</dbReference>
<dbReference type="GO" id="GO:0006307">
    <property type="term" value="P:DNA alkylation repair"/>
    <property type="evidence" value="ECO:0007669"/>
    <property type="project" value="InterPro"/>
</dbReference>
<dbReference type="Pfam" id="PF10469">
    <property type="entry name" value="AKAP7_NLS"/>
    <property type="match status" value="1"/>
</dbReference>
<dbReference type="PANTHER" id="PTHR13360">
    <property type="entry name" value="ACTIVATING SIGNAL COINTEGRATOR 1 COMPLEX SUBUNIT 1"/>
    <property type="match status" value="1"/>
</dbReference>
<feature type="domain" description="A-kinase anchor protein 7-like phosphoesterase" evidence="1">
    <location>
        <begin position="7"/>
        <end position="256"/>
    </location>
</feature>
<dbReference type="RefSeq" id="XP_046018147.1">
    <property type="nucleotide sequence ID" value="XM_046163012.1"/>
</dbReference>
<dbReference type="AlphaFoldDB" id="A0A9P9BVT8"/>
<accession>A0A9P9BVT8</accession>
<evidence type="ECO:0000313" key="3">
    <source>
        <dbReference type="Proteomes" id="UP000756346"/>
    </source>
</evidence>
<dbReference type="InterPro" id="IPR009210">
    <property type="entry name" value="ASCC1"/>
</dbReference>
<evidence type="ECO:0000313" key="2">
    <source>
        <dbReference type="EMBL" id="KAH7040092.1"/>
    </source>
</evidence>
<gene>
    <name evidence="2" type="ORF">B0I36DRAFT_5495</name>
</gene>
<evidence type="ECO:0000259" key="1">
    <source>
        <dbReference type="Pfam" id="PF10469"/>
    </source>
</evidence>
<proteinExistence type="predicted"/>
<dbReference type="SUPFAM" id="SSF55144">
    <property type="entry name" value="LigT-like"/>
    <property type="match status" value="1"/>
</dbReference>
<dbReference type="InterPro" id="IPR009097">
    <property type="entry name" value="Cyclic_Pdiesterase"/>
</dbReference>
<dbReference type="GO" id="GO:0005634">
    <property type="term" value="C:nucleus"/>
    <property type="evidence" value="ECO:0007669"/>
    <property type="project" value="TreeGrafter"/>
</dbReference>
<dbReference type="Proteomes" id="UP000756346">
    <property type="component" value="Unassembled WGS sequence"/>
</dbReference>
<protein>
    <submittedName>
        <fullName evidence="2">Kinase A anchor protein</fullName>
    </submittedName>
</protein>
<sequence length="258" mass="28109">MPPRAAPTHFLCLPLVTSISRPQLARSLGAFGADVTSPESFAIPEQAVRPLGTLHLTLGVMSLQGDARLEGAIALLRSLVPSPAVSAILQGNTQQQQLGRPDALQELPQQHQQEQHKPARSLSITLRGLHSIQPPAKATVLYAPPIDDGGTLLQLCQHLRSAFQEAGFMDKEDRPLLLHATVVNTIYVKGAARSGPGPSRGKRNDKLTIDAREILNRYDDYLWMQDVPVEKVAICRMGAKEQPDGEVAYEAEAEVELR</sequence>
<dbReference type="GeneID" id="70192558"/>
<dbReference type="Gene3D" id="3.90.1140.10">
    <property type="entry name" value="Cyclic phosphodiesterase"/>
    <property type="match status" value="1"/>
</dbReference>
<dbReference type="GO" id="GO:0006355">
    <property type="term" value="P:regulation of DNA-templated transcription"/>
    <property type="evidence" value="ECO:0007669"/>
    <property type="project" value="TreeGrafter"/>
</dbReference>
<reference evidence="2" key="1">
    <citation type="journal article" date="2021" name="Nat. Commun.">
        <title>Genetic determinants of endophytism in the Arabidopsis root mycobiome.</title>
        <authorList>
            <person name="Mesny F."/>
            <person name="Miyauchi S."/>
            <person name="Thiergart T."/>
            <person name="Pickel B."/>
            <person name="Atanasova L."/>
            <person name="Karlsson M."/>
            <person name="Huettel B."/>
            <person name="Barry K.W."/>
            <person name="Haridas S."/>
            <person name="Chen C."/>
            <person name="Bauer D."/>
            <person name="Andreopoulos W."/>
            <person name="Pangilinan J."/>
            <person name="LaButti K."/>
            <person name="Riley R."/>
            <person name="Lipzen A."/>
            <person name="Clum A."/>
            <person name="Drula E."/>
            <person name="Henrissat B."/>
            <person name="Kohler A."/>
            <person name="Grigoriev I.V."/>
            <person name="Martin F.M."/>
            <person name="Hacquard S."/>
        </authorList>
    </citation>
    <scope>NUCLEOTIDE SEQUENCE</scope>
    <source>
        <strain evidence="2">MPI-CAGE-CH-0230</strain>
    </source>
</reference>
<dbReference type="InterPro" id="IPR019510">
    <property type="entry name" value="AKAP7-like_phosphoesterase"/>
</dbReference>
<organism evidence="2 3">
    <name type="scientific">Microdochium trichocladiopsis</name>
    <dbReference type="NCBI Taxonomy" id="1682393"/>
    <lineage>
        <taxon>Eukaryota</taxon>
        <taxon>Fungi</taxon>
        <taxon>Dikarya</taxon>
        <taxon>Ascomycota</taxon>
        <taxon>Pezizomycotina</taxon>
        <taxon>Sordariomycetes</taxon>
        <taxon>Xylariomycetidae</taxon>
        <taxon>Xylariales</taxon>
        <taxon>Microdochiaceae</taxon>
        <taxon>Microdochium</taxon>
    </lineage>
</organism>